<evidence type="ECO:0000313" key="6">
    <source>
        <dbReference type="Proteomes" id="UP000282582"/>
    </source>
</evidence>
<organism evidence="4 6">
    <name type="scientific">Hortaea werneckii</name>
    <name type="common">Black yeast</name>
    <name type="synonym">Cladosporium werneckii</name>
    <dbReference type="NCBI Taxonomy" id="91943"/>
    <lineage>
        <taxon>Eukaryota</taxon>
        <taxon>Fungi</taxon>
        <taxon>Dikarya</taxon>
        <taxon>Ascomycota</taxon>
        <taxon>Pezizomycotina</taxon>
        <taxon>Dothideomycetes</taxon>
        <taxon>Dothideomycetidae</taxon>
        <taxon>Mycosphaerellales</taxon>
        <taxon>Teratosphaeriaceae</taxon>
        <taxon>Hortaea</taxon>
    </lineage>
</organism>
<comment type="caution">
    <text evidence="4">The sequence shown here is derived from an EMBL/GenBank/DDBJ whole genome shotgun (WGS) entry which is preliminary data.</text>
</comment>
<accession>A0A3M6Y593</accession>
<evidence type="ECO:0000313" key="3">
    <source>
        <dbReference type="EMBL" id="RMX78272.1"/>
    </source>
</evidence>
<sequence length="563" mass="63803">MTRNQRGRPHDLGQSWDAMEEDYAYDEPIYDETDEREEMQDSYRSQQRHQQSSMDTSGYERQERPRRSTRLQSEKAELVMPSSPDAGRSKAKRSAVRDTTPRMRMLPRSMTGDAGKIGKQSNLRASTPHFRANQRSLTSDAGIFKHNADPEEEDREESSVQGSPRTAWIQIARPLLAYLVDVVALALHYAKPLLGYALLVYIIMGAIVFGGGFLTNSINNALTPICRVPGSSWLNLPFCTTHQMQEVPGIAEFDKLVEAQSQFEGVLESMQVGASLPVVMKRTESSIRDLKHVVEYSALPSRGPLRFEFTGFIETARHASRDLSRFNSRIGRAVDHILSTNRWTLSVLDGMNAEEEGKGTVARWVSNNLNIFSPFQPVSLSEDILFDQYLRHTGAVEEQIITLISEAQALLNVLDDLDNRIDVIGAIATRDGIETQGKKDELFAILWTKLGGNRSNVAKLEQQLKLLRDIETYRKLAWGHVTTTMLNLQSIQDTLETLRERVAMPETIGNRVPLEMHIDSITRGVERLEERRDRSRQLEQESYNKVLARAEQGEKRFIDGKEL</sequence>
<evidence type="ECO:0000313" key="5">
    <source>
        <dbReference type="Proteomes" id="UP000281245"/>
    </source>
</evidence>
<dbReference type="OrthoDB" id="4179406at2759"/>
<evidence type="ECO:0000256" key="1">
    <source>
        <dbReference type="SAM" id="MobiDB-lite"/>
    </source>
</evidence>
<keyword evidence="2" id="KW-0812">Transmembrane</keyword>
<keyword evidence="2" id="KW-0472">Membrane</keyword>
<dbReference type="EMBL" id="QWIJ01000849">
    <property type="protein sequence ID" value="RMX78272.1"/>
    <property type="molecule type" value="Genomic_DNA"/>
</dbReference>
<feature type="region of interest" description="Disordered" evidence="1">
    <location>
        <begin position="1"/>
        <end position="163"/>
    </location>
</feature>
<gene>
    <name evidence="4" type="ORF">D0868_10209</name>
    <name evidence="3" type="ORF">D0869_09211</name>
</gene>
<name>A0A3M6Y593_HORWE</name>
<feature type="transmembrane region" description="Helical" evidence="2">
    <location>
        <begin position="196"/>
        <end position="214"/>
    </location>
</feature>
<feature type="compositionally biased region" description="Low complexity" evidence="1">
    <location>
        <begin position="42"/>
        <end position="53"/>
    </location>
</feature>
<protein>
    <submittedName>
        <fullName evidence="4">Uncharacterized protein</fullName>
    </submittedName>
</protein>
<dbReference type="Proteomes" id="UP000281245">
    <property type="component" value="Unassembled WGS sequence"/>
</dbReference>
<dbReference type="Proteomes" id="UP000282582">
    <property type="component" value="Unassembled WGS sequence"/>
</dbReference>
<dbReference type="EMBL" id="QWIK01001033">
    <property type="protein sequence ID" value="RMX98223.1"/>
    <property type="molecule type" value="Genomic_DNA"/>
</dbReference>
<feature type="compositionally biased region" description="Acidic residues" evidence="1">
    <location>
        <begin position="18"/>
        <end position="40"/>
    </location>
</feature>
<dbReference type="AlphaFoldDB" id="A0A3M6Y593"/>
<proteinExistence type="predicted"/>
<feature type="compositionally biased region" description="Basic and acidic residues" evidence="1">
    <location>
        <begin position="58"/>
        <end position="77"/>
    </location>
</feature>
<evidence type="ECO:0000256" key="2">
    <source>
        <dbReference type="SAM" id="Phobius"/>
    </source>
</evidence>
<evidence type="ECO:0000313" key="4">
    <source>
        <dbReference type="EMBL" id="RMX98223.1"/>
    </source>
</evidence>
<reference evidence="5 6" key="1">
    <citation type="journal article" date="2018" name="BMC Genomics">
        <title>Genomic evidence for intraspecific hybridization in a clonal and extremely halotolerant yeast.</title>
        <authorList>
            <person name="Gostincar C."/>
            <person name="Stajich J.E."/>
            <person name="Zupancic J."/>
            <person name="Zalar P."/>
            <person name="Gunde-Cimerman N."/>
        </authorList>
    </citation>
    <scope>NUCLEOTIDE SEQUENCE [LARGE SCALE GENOMIC DNA]</scope>
    <source>
        <strain evidence="4 6">EXF-6654</strain>
        <strain evidence="3 5">EXF-6656</strain>
    </source>
</reference>
<keyword evidence="2" id="KW-1133">Transmembrane helix</keyword>